<proteinExistence type="predicted"/>
<evidence type="ECO:0000256" key="1">
    <source>
        <dbReference type="SAM" id="MobiDB-lite"/>
    </source>
</evidence>
<protein>
    <submittedName>
        <fullName evidence="2">Uncharacterized protein</fullName>
    </submittedName>
</protein>
<dbReference type="Proteomes" id="UP001271007">
    <property type="component" value="Unassembled WGS sequence"/>
</dbReference>
<reference evidence="2" key="1">
    <citation type="submission" date="2023-04" db="EMBL/GenBank/DDBJ databases">
        <title>Black Yeasts Isolated from many extreme environments.</title>
        <authorList>
            <person name="Coleine C."/>
            <person name="Stajich J.E."/>
            <person name="Selbmann L."/>
        </authorList>
    </citation>
    <scope>NUCLEOTIDE SEQUENCE</scope>
    <source>
        <strain evidence="2">CCFEE 5312</strain>
    </source>
</reference>
<name>A0AAJ0GA50_9PEZI</name>
<feature type="region of interest" description="Disordered" evidence="1">
    <location>
        <begin position="574"/>
        <end position="607"/>
    </location>
</feature>
<evidence type="ECO:0000313" key="3">
    <source>
        <dbReference type="Proteomes" id="UP001271007"/>
    </source>
</evidence>
<dbReference type="EMBL" id="JAWDJX010000033">
    <property type="protein sequence ID" value="KAK3050319.1"/>
    <property type="molecule type" value="Genomic_DNA"/>
</dbReference>
<keyword evidence="3" id="KW-1185">Reference proteome</keyword>
<accession>A0AAJ0GA50</accession>
<dbReference type="AlphaFoldDB" id="A0AAJ0GA50"/>
<evidence type="ECO:0000313" key="2">
    <source>
        <dbReference type="EMBL" id="KAK3050319.1"/>
    </source>
</evidence>
<gene>
    <name evidence="2" type="ORF">LTR09_008468</name>
</gene>
<sequence>MLPIENNALGVLGVCPPEIRDQIYDEVNNACKTGYHYAFTCTSQREKDFQRLKGIRWIPDKFKQYPLPVKAGIKNQSALAGCSKQLRSEFLARKNWEATLHLSLFLAHTWHVTYNYYSRFQMLSLYNNPINIFIDVTIERAWLPHWNDEHARRHSITSVKYCAEMTSHIHALFPRTKNFAISVSPAAWQPAFTDYERKAFCDEVNMYRKQPITPLRQVTFVEDTMWRFSHREQLGRAVWKTDFNEELTEEMLLLEAPLVREDVTEVEGLVCRWLGDTLSMSSSYLPSFPNKAYLDCVTSFLLHDLNYRVSKNIASNMPRPILDPALGQLSWVPPEIRDQIYDEAHNTSQAGYHYAYKGQQKNFARIDRPSHANFSGLARVSKAIRDEFLPRVKLAKNQSTNVYLSLLLDSRNYHFSPTTEALALEHSDCRNLYIDVTTKRIQDCDYVGRDGPGRPTLHMLSHRRYNKNQSIAENVLSLHHTFVRAEKIEIRIAPTPWEPAFTKEERASFIKTLQKYDNFDFPVGAPRPAHVERNYWFAKTSVWDVEGPVCDGAKIVWKGRRDDGEVRKDAVAMGATAVPVKAPKGRERARQDGEDDGPAKRLRPKHV</sequence>
<organism evidence="2 3">
    <name type="scientific">Extremus antarcticus</name>
    <dbReference type="NCBI Taxonomy" id="702011"/>
    <lineage>
        <taxon>Eukaryota</taxon>
        <taxon>Fungi</taxon>
        <taxon>Dikarya</taxon>
        <taxon>Ascomycota</taxon>
        <taxon>Pezizomycotina</taxon>
        <taxon>Dothideomycetes</taxon>
        <taxon>Dothideomycetidae</taxon>
        <taxon>Mycosphaerellales</taxon>
        <taxon>Extremaceae</taxon>
        <taxon>Extremus</taxon>
    </lineage>
</organism>
<comment type="caution">
    <text evidence="2">The sequence shown here is derived from an EMBL/GenBank/DDBJ whole genome shotgun (WGS) entry which is preliminary data.</text>
</comment>